<keyword evidence="4 5" id="KW-0472">Membrane</keyword>
<comment type="subcellular location">
    <subcellularLocation>
        <location evidence="1">Membrane</location>
        <topology evidence="1">Multi-pass membrane protein</topology>
    </subcellularLocation>
</comment>
<dbReference type="Proteomes" id="UP001257739">
    <property type="component" value="Unassembled WGS sequence"/>
</dbReference>
<name>A0ABU1UNB9_9ACTN</name>
<feature type="transmembrane region" description="Helical" evidence="5">
    <location>
        <begin position="181"/>
        <end position="204"/>
    </location>
</feature>
<dbReference type="RefSeq" id="WP_309969004.1">
    <property type="nucleotide sequence ID" value="NZ_JAVDWH010000001.1"/>
</dbReference>
<evidence type="ECO:0000256" key="2">
    <source>
        <dbReference type="ARBA" id="ARBA00022692"/>
    </source>
</evidence>
<evidence type="ECO:0000256" key="5">
    <source>
        <dbReference type="SAM" id="Phobius"/>
    </source>
</evidence>
<dbReference type="SUPFAM" id="SSF81338">
    <property type="entry name" value="Aquaporin-like"/>
    <property type="match status" value="1"/>
</dbReference>
<dbReference type="InterPro" id="IPR023271">
    <property type="entry name" value="Aquaporin-like"/>
</dbReference>
<keyword evidence="2 5" id="KW-0812">Transmembrane</keyword>
<protein>
    <recommendedName>
        <fullName evidence="9">ABC transporter permease</fullName>
    </recommendedName>
</protein>
<feature type="chain" id="PRO_5047179202" description="ABC transporter permease" evidence="6">
    <location>
        <begin position="25"/>
        <end position="207"/>
    </location>
</feature>
<feature type="transmembrane region" description="Helical" evidence="5">
    <location>
        <begin position="145"/>
        <end position="169"/>
    </location>
</feature>
<proteinExistence type="predicted"/>
<keyword evidence="8" id="KW-1185">Reference proteome</keyword>
<evidence type="ECO:0000256" key="3">
    <source>
        <dbReference type="ARBA" id="ARBA00022989"/>
    </source>
</evidence>
<feature type="signal peptide" evidence="6">
    <location>
        <begin position="1"/>
        <end position="24"/>
    </location>
</feature>
<dbReference type="EMBL" id="JAVDWH010000001">
    <property type="protein sequence ID" value="MDR7086684.1"/>
    <property type="molecule type" value="Genomic_DNA"/>
</dbReference>
<evidence type="ECO:0000256" key="4">
    <source>
        <dbReference type="ARBA" id="ARBA00023136"/>
    </source>
</evidence>
<feature type="transmembrane region" description="Helical" evidence="5">
    <location>
        <begin position="111"/>
        <end position="133"/>
    </location>
</feature>
<gene>
    <name evidence="7" type="ORF">J2X11_001523</name>
</gene>
<sequence>MRKPILGALFSALLTLIAAMALRAADATLAVAAVAAVAVLFTWYAQLHSTEERGTLGLANPASAVTLAVVGRRPWGTLLPVLAAHTVGAVIGGFVALALEDKLGDTLVFTQPGLVVTAVGAALVGLLGAWVTLSIDGGGNETLSAVPTIVAGAVLPLGLIAAFQPAAVIGLATAGLVPWDVALVAAGVVLAASAAGAYAVSLLVPQE</sequence>
<keyword evidence="6" id="KW-0732">Signal</keyword>
<evidence type="ECO:0000256" key="1">
    <source>
        <dbReference type="ARBA" id="ARBA00004141"/>
    </source>
</evidence>
<evidence type="ECO:0000313" key="8">
    <source>
        <dbReference type="Proteomes" id="UP001257739"/>
    </source>
</evidence>
<accession>A0ABU1UNB9</accession>
<evidence type="ECO:0000256" key="6">
    <source>
        <dbReference type="SAM" id="SignalP"/>
    </source>
</evidence>
<reference evidence="7 8" key="1">
    <citation type="submission" date="2023-07" db="EMBL/GenBank/DDBJ databases">
        <title>Sorghum-associated microbial communities from plants grown in Nebraska, USA.</title>
        <authorList>
            <person name="Schachtman D."/>
        </authorList>
    </citation>
    <scope>NUCLEOTIDE SEQUENCE [LARGE SCALE GENOMIC DNA]</scope>
    <source>
        <strain evidence="7 8">BE248</strain>
    </source>
</reference>
<keyword evidence="3 5" id="KW-1133">Transmembrane helix</keyword>
<evidence type="ECO:0008006" key="9">
    <source>
        <dbReference type="Google" id="ProtNLM"/>
    </source>
</evidence>
<evidence type="ECO:0000313" key="7">
    <source>
        <dbReference type="EMBL" id="MDR7086684.1"/>
    </source>
</evidence>
<feature type="transmembrane region" description="Helical" evidence="5">
    <location>
        <begin position="78"/>
        <end position="99"/>
    </location>
</feature>
<comment type="caution">
    <text evidence="7">The sequence shown here is derived from an EMBL/GenBank/DDBJ whole genome shotgun (WGS) entry which is preliminary data.</text>
</comment>
<organism evidence="7 8">
    <name type="scientific">Aeromicrobium panaciterrae</name>
    <dbReference type="NCBI Taxonomy" id="363861"/>
    <lineage>
        <taxon>Bacteria</taxon>
        <taxon>Bacillati</taxon>
        <taxon>Actinomycetota</taxon>
        <taxon>Actinomycetes</taxon>
        <taxon>Propionibacteriales</taxon>
        <taxon>Nocardioidaceae</taxon>
        <taxon>Aeromicrobium</taxon>
    </lineage>
</organism>